<feature type="region of interest" description="Disordered" evidence="1">
    <location>
        <begin position="1"/>
        <end position="34"/>
    </location>
</feature>
<feature type="compositionally biased region" description="Low complexity" evidence="1">
    <location>
        <begin position="462"/>
        <end position="471"/>
    </location>
</feature>
<reference evidence="2 3" key="1">
    <citation type="journal article" date="2017" name="Genome Biol. Evol.">
        <title>Phytophthora megakarya and P. palmivora, closely related causal agents of cacao black pod rot, underwent increases in genome sizes and gene numbers by different mechanisms.</title>
        <authorList>
            <person name="Ali S.S."/>
            <person name="Shao J."/>
            <person name="Lary D.J."/>
            <person name="Kronmiller B."/>
            <person name="Shen D."/>
            <person name="Strem M.D."/>
            <person name="Amoako-Attah I."/>
            <person name="Akrofi A.Y."/>
            <person name="Begoude B.A."/>
            <person name="Ten Hoopen G.M."/>
            <person name="Coulibaly K."/>
            <person name="Kebe B.I."/>
            <person name="Melnick R.L."/>
            <person name="Guiltinan M.J."/>
            <person name="Tyler B.M."/>
            <person name="Meinhardt L.W."/>
            <person name="Bailey B.A."/>
        </authorList>
    </citation>
    <scope>NUCLEOTIDE SEQUENCE [LARGE SCALE GENOMIC DNA]</scope>
    <source>
        <strain evidence="3">sbr112.9</strain>
    </source>
</reference>
<keyword evidence="3" id="KW-1185">Reference proteome</keyword>
<feature type="compositionally biased region" description="Basic and acidic residues" evidence="1">
    <location>
        <begin position="505"/>
        <end position="523"/>
    </location>
</feature>
<comment type="caution">
    <text evidence="2">The sequence shown here is derived from an EMBL/GenBank/DDBJ whole genome shotgun (WGS) entry which is preliminary data.</text>
</comment>
<name>A0A2P4YIU0_9STRA</name>
<dbReference type="PANTHER" id="PTHR18937">
    <property type="entry name" value="STRUCTURAL MAINTENANCE OF CHROMOSOMES SMC FAMILY MEMBER"/>
    <property type="match status" value="1"/>
</dbReference>
<feature type="compositionally biased region" description="Acidic residues" evidence="1">
    <location>
        <begin position="472"/>
        <end position="487"/>
    </location>
</feature>
<evidence type="ECO:0000313" key="2">
    <source>
        <dbReference type="EMBL" id="POM77724.1"/>
    </source>
</evidence>
<feature type="non-terminal residue" evidence="2">
    <location>
        <position position="754"/>
    </location>
</feature>
<dbReference type="OrthoDB" id="125247at2759"/>
<dbReference type="Gene3D" id="1.10.287.1490">
    <property type="match status" value="1"/>
</dbReference>
<accession>A0A2P4YIU0</accession>
<feature type="region of interest" description="Disordered" evidence="1">
    <location>
        <begin position="200"/>
        <end position="226"/>
    </location>
</feature>
<feature type="compositionally biased region" description="Basic and acidic residues" evidence="1">
    <location>
        <begin position="384"/>
        <end position="393"/>
    </location>
</feature>
<feature type="compositionally biased region" description="Basic and acidic residues" evidence="1">
    <location>
        <begin position="1"/>
        <end position="19"/>
    </location>
</feature>
<feature type="region of interest" description="Disordered" evidence="1">
    <location>
        <begin position="499"/>
        <end position="523"/>
    </location>
</feature>
<proteinExistence type="predicted"/>
<protein>
    <submittedName>
        <fullName evidence="2">Uncharacterized protein</fullName>
    </submittedName>
</protein>
<feature type="region of interest" description="Disordered" evidence="1">
    <location>
        <begin position="345"/>
        <end position="487"/>
    </location>
</feature>
<gene>
    <name evidence="2" type="ORF">PHPALM_4846</name>
</gene>
<organism evidence="2 3">
    <name type="scientific">Phytophthora palmivora</name>
    <dbReference type="NCBI Taxonomy" id="4796"/>
    <lineage>
        <taxon>Eukaryota</taxon>
        <taxon>Sar</taxon>
        <taxon>Stramenopiles</taxon>
        <taxon>Oomycota</taxon>
        <taxon>Peronosporomycetes</taxon>
        <taxon>Peronosporales</taxon>
        <taxon>Peronosporaceae</taxon>
        <taxon>Phytophthora</taxon>
    </lineage>
</organism>
<feature type="compositionally biased region" description="Acidic residues" evidence="1">
    <location>
        <begin position="417"/>
        <end position="431"/>
    </location>
</feature>
<evidence type="ECO:0000313" key="3">
    <source>
        <dbReference type="Proteomes" id="UP000237271"/>
    </source>
</evidence>
<dbReference type="EMBL" id="NCKW01002373">
    <property type="protein sequence ID" value="POM77724.1"/>
    <property type="molecule type" value="Genomic_DNA"/>
</dbReference>
<sequence>MSDRGHDGSQHGSGHHDPPSPRSEIGGPTGDMAEDHRRSIATLRRRVLHLSNELRQATRRADEATDLNREHICSLESLEMMCANQGREIGHYRTEVSRLREERDNLQASLESDRVVSMEPSSTAPEISALEAQIADLNHGLDRRIDEIRHLEAHIDDLARDRGNLESTIHHLASEMAQAGGEILDLQQANRDPTAIWIESGRMPNPPYLRRRRSRPADLPPTGPTQADLDQIVRERDSLQDQIRARDVEILSTQRTLGLLQSDLAAHRARSASDTTRLQTLEGDLTRARHDVEVAQKAYADRERTITENQAQIRTLSRDLGKVVRERDALRHEYTAAFQRLTSISATIGAPPPQTQLRLDPGSDTDQPAGGIPRSPSAETAGSGDRDADESGSKRSRSGSGSPSPSRPQKKRSVPLEADDESMDEEDESEFDLGGGSTGGRSPSPDQASTPPSKDVGPGRSSGEVIEVGSGSDEEEEEEEEEENAEVADDLYEAQTLMAISQSDPADRLGDLADRTPMRDPETRTTDLALQADLAQPIRHLDTNLLGSSSSPRSLSRRVVASLVGGSRGADIYSLIESQLVNQTLITMTVNFLFPILPFRFDWIFPHRPTIYTSPTAPAFCGHLITEANVKALQAAEPWRVIRNTQPPISFEADVGGRLGTFLLQYRDFEASELITYWESTHKFPITAAMIAMIEGWCDLDLLLDPFFLHFPKRTDEVAWYPGIEARRANLADPQLNRREPTDLLEALAEADAA</sequence>
<evidence type="ECO:0000256" key="1">
    <source>
        <dbReference type="SAM" id="MobiDB-lite"/>
    </source>
</evidence>
<dbReference type="AlphaFoldDB" id="A0A2P4YIU0"/>
<dbReference type="Proteomes" id="UP000237271">
    <property type="component" value="Unassembled WGS sequence"/>
</dbReference>